<evidence type="ECO:0000259" key="1">
    <source>
        <dbReference type="Pfam" id="PF07486"/>
    </source>
</evidence>
<dbReference type="Gene3D" id="1.10.10.2520">
    <property type="entry name" value="Cell wall hydrolase SleB, domain 1"/>
    <property type="match status" value="1"/>
</dbReference>
<evidence type="ECO:0000313" key="3">
    <source>
        <dbReference type="Proteomes" id="UP000761264"/>
    </source>
</evidence>
<sequence length="265" mass="29411">MQRIANKLAPWRPHQKRWLARARRGLVTASAKLGFDARKVPAAALSSAVCAPLACLIAGAALAHVATSDRVDSAWTRVTAQSFIPVDVKDIDPDHFYIRQVGISQIDLEEQIASAFTPNPGQLREDLTCLAQNIYFEARSEPVEGKLAVAHVVMNRMASRYFPETVCGVVRDGTAETLHKCQFSWYCDGKDDVVTDKDAWAESMHLASQVYWGRANDNSGGALWYHADYVKPSWRKAFARGPKIGRHIFYSRKPQATPTQVAQGN</sequence>
<name>A0A967KAZ3_9PROT</name>
<dbReference type="Proteomes" id="UP000761264">
    <property type="component" value="Unassembled WGS sequence"/>
</dbReference>
<dbReference type="GO" id="GO:0016787">
    <property type="term" value="F:hydrolase activity"/>
    <property type="evidence" value="ECO:0007669"/>
    <property type="project" value="UniProtKB-KW"/>
</dbReference>
<proteinExistence type="predicted"/>
<protein>
    <submittedName>
        <fullName evidence="2">Cell wall hydrolase</fullName>
    </submittedName>
</protein>
<comment type="caution">
    <text evidence="2">The sequence shown here is derived from an EMBL/GenBank/DDBJ whole genome shotgun (WGS) entry which is preliminary data.</text>
</comment>
<gene>
    <name evidence="2" type="ORF">HBA54_16000</name>
</gene>
<organism evidence="2 3">
    <name type="scientific">Pelagibius litoralis</name>
    <dbReference type="NCBI Taxonomy" id="374515"/>
    <lineage>
        <taxon>Bacteria</taxon>
        <taxon>Pseudomonadati</taxon>
        <taxon>Pseudomonadota</taxon>
        <taxon>Alphaproteobacteria</taxon>
        <taxon>Rhodospirillales</taxon>
        <taxon>Rhodovibrionaceae</taxon>
        <taxon>Pelagibius</taxon>
    </lineage>
</organism>
<keyword evidence="2" id="KW-0378">Hydrolase</keyword>
<dbReference type="AlphaFoldDB" id="A0A967KAZ3"/>
<dbReference type="RefSeq" id="WP_167226392.1">
    <property type="nucleotide sequence ID" value="NZ_JAAQPH010000012.1"/>
</dbReference>
<dbReference type="EMBL" id="JAAQPH010000012">
    <property type="protein sequence ID" value="NIA70109.1"/>
    <property type="molecule type" value="Genomic_DNA"/>
</dbReference>
<dbReference type="Pfam" id="PF07486">
    <property type="entry name" value="Hydrolase_2"/>
    <property type="match status" value="1"/>
</dbReference>
<dbReference type="InterPro" id="IPR042047">
    <property type="entry name" value="SleB_dom1"/>
</dbReference>
<feature type="domain" description="Cell wall hydrolase SleB" evidence="1">
    <location>
        <begin position="140"/>
        <end position="250"/>
    </location>
</feature>
<dbReference type="InterPro" id="IPR011105">
    <property type="entry name" value="Cell_wall_hydrolase_SleB"/>
</dbReference>
<reference evidence="2" key="1">
    <citation type="submission" date="2020-03" db="EMBL/GenBank/DDBJ databases">
        <title>Genome of Pelagibius litoralis DSM 21314T.</title>
        <authorList>
            <person name="Wang G."/>
        </authorList>
    </citation>
    <scope>NUCLEOTIDE SEQUENCE</scope>
    <source>
        <strain evidence="2">DSM 21314</strain>
    </source>
</reference>
<accession>A0A967KAZ3</accession>
<evidence type="ECO:0000313" key="2">
    <source>
        <dbReference type="EMBL" id="NIA70109.1"/>
    </source>
</evidence>
<keyword evidence="3" id="KW-1185">Reference proteome</keyword>